<keyword evidence="2" id="KW-0560">Oxidoreductase</keyword>
<dbReference type="EMBL" id="CP009501">
    <property type="protein sequence ID" value="AKB12129.1"/>
    <property type="molecule type" value="Genomic_DNA"/>
</dbReference>
<feature type="domain" description="Molybdopterin dinucleotide-binding" evidence="1">
    <location>
        <begin position="16"/>
        <end position="114"/>
    </location>
</feature>
<dbReference type="PIRSF" id="PIRSF015873">
    <property type="entry name" value="FwdD"/>
    <property type="match status" value="1"/>
</dbReference>
<sequence length="132" mass="14856">MDFGSFLLAPEIKVKIITYRDIFQDKAMRENRFGEEYKNLSAVIKLDPADLKQLNVKKGDTVILKNEFGRVVVRAEESGYETPHRGIAYMPKSPWSNMLVSDETGGTGVPKFKEISVTVTNAKGEKITELMV</sequence>
<dbReference type="InterPro" id="IPR006657">
    <property type="entry name" value="MoPterin_dinucl-bd_dom"/>
</dbReference>
<dbReference type="Gene3D" id="2.40.40.20">
    <property type="match status" value="1"/>
</dbReference>
<dbReference type="OrthoDB" id="146286at2157"/>
<dbReference type="Proteomes" id="UP000066529">
    <property type="component" value="Chromosome"/>
</dbReference>
<evidence type="ECO:0000313" key="3">
    <source>
        <dbReference type="Proteomes" id="UP000066529"/>
    </source>
</evidence>
<accession>A0A0E3H8C8</accession>
<dbReference type="GeneID" id="41601620"/>
<gene>
    <name evidence="2" type="ORF">MSTHT_0371</name>
</gene>
<protein>
    <submittedName>
        <fullName evidence="2">Formylmethanofuran dehydrogenase subunit D</fullName>
        <ecNumber evidence="2">1.2.99.5</ecNumber>
    </submittedName>
</protein>
<name>A0A0E3H8C8_METTT</name>
<evidence type="ECO:0000259" key="1">
    <source>
        <dbReference type="Pfam" id="PF01568"/>
    </source>
</evidence>
<proteinExistence type="predicted"/>
<dbReference type="GO" id="GO:0043546">
    <property type="term" value="F:molybdopterin cofactor binding"/>
    <property type="evidence" value="ECO:0007669"/>
    <property type="project" value="InterPro"/>
</dbReference>
<dbReference type="EC" id="1.2.99.5" evidence="2"/>
<dbReference type="STRING" id="523844.MSTHT_0371"/>
<dbReference type="HOGENOM" id="CLU_123704_1_0_2"/>
<evidence type="ECO:0000313" key="2">
    <source>
        <dbReference type="EMBL" id="AKB12129.1"/>
    </source>
</evidence>
<organism evidence="2 3">
    <name type="scientific">Methanosarcina thermophila (strain ATCC 43570 / DSM 1825 / OCM 12 / VKM B-1830 / TM-1)</name>
    <dbReference type="NCBI Taxonomy" id="523844"/>
    <lineage>
        <taxon>Archaea</taxon>
        <taxon>Methanobacteriati</taxon>
        <taxon>Methanobacteriota</taxon>
        <taxon>Stenosarchaea group</taxon>
        <taxon>Methanomicrobia</taxon>
        <taxon>Methanosarcinales</taxon>
        <taxon>Methanosarcinaceae</taxon>
        <taxon>Methanosarcina</taxon>
    </lineage>
</organism>
<dbReference type="KEGG" id="mthr:MSTHT_0371"/>
<dbReference type="AlphaFoldDB" id="A0A0E3H8C8"/>
<dbReference type="InterPro" id="IPR009010">
    <property type="entry name" value="Asp_de-COase-like_dom_sf"/>
</dbReference>
<dbReference type="Pfam" id="PF01568">
    <property type="entry name" value="Molydop_binding"/>
    <property type="match status" value="1"/>
</dbReference>
<dbReference type="RefSeq" id="WP_048166348.1">
    <property type="nucleotide sequence ID" value="NZ_CP009501.1"/>
</dbReference>
<dbReference type="GO" id="GO:0016491">
    <property type="term" value="F:oxidoreductase activity"/>
    <property type="evidence" value="ECO:0007669"/>
    <property type="project" value="UniProtKB-KW"/>
</dbReference>
<dbReference type="PATRIC" id="fig|523844.20.peg.480"/>
<reference evidence="2 3" key="1">
    <citation type="submission" date="2014-07" db="EMBL/GenBank/DDBJ databases">
        <title>Methanogenic archaea and the global carbon cycle.</title>
        <authorList>
            <person name="Henriksen J.R."/>
            <person name="Luke J."/>
            <person name="Reinhart S."/>
            <person name="Benedict M.N."/>
            <person name="Youngblut N.D."/>
            <person name="Metcalf M.E."/>
            <person name="Whitaker R.J."/>
            <person name="Metcalf W.W."/>
        </authorList>
    </citation>
    <scope>NUCLEOTIDE SEQUENCE [LARGE SCALE GENOMIC DNA]</scope>
    <source>
        <strain evidence="3">ATCC 43570 / DSM 1825 / OCM 12 / VKM B-1830 / TM-1</strain>
    </source>
</reference>
<dbReference type="SUPFAM" id="SSF50692">
    <property type="entry name" value="ADC-like"/>
    <property type="match status" value="1"/>
</dbReference>
<dbReference type="InterPro" id="IPR012040">
    <property type="entry name" value="Formylmethanofuran_DH_dsu"/>
</dbReference>